<proteinExistence type="predicted"/>
<sequence>MQLDRAGFVIHYIIFLSKIIPLILILLKKFSVKRPELFASKNIENIQIKNENVANKLKNEEMPGRKSEEEGSEEEENNEEEENKLEEDFKSTITGETTSTIKTTTITSPQKTFKTELFTSTTTTLPTTTFNYLEKQRKLEFYNARGITTRHEILNFPQKLEKEKKELLKQKINNQQQKVISPNLGNDTARALEWMVEGISKSLEQQPPQILPNNRKNKLIEGKNTKEENEQEIEEEEENEEEGGEVDEDKVKNRRRPLLHSGELEVINNLKFRYFFWMKKIVLG</sequence>
<organism evidence="1 2">
    <name type="scientific">Meloidogyne enterolobii</name>
    <name type="common">Root-knot nematode worm</name>
    <name type="synonym">Meloidogyne mayaguensis</name>
    <dbReference type="NCBI Taxonomy" id="390850"/>
    <lineage>
        <taxon>Eukaryota</taxon>
        <taxon>Metazoa</taxon>
        <taxon>Ecdysozoa</taxon>
        <taxon>Nematoda</taxon>
        <taxon>Chromadorea</taxon>
        <taxon>Rhabditida</taxon>
        <taxon>Tylenchina</taxon>
        <taxon>Tylenchomorpha</taxon>
        <taxon>Tylenchoidea</taxon>
        <taxon>Meloidogynidae</taxon>
        <taxon>Meloidogyninae</taxon>
        <taxon>Meloidogyne</taxon>
    </lineage>
</organism>
<accession>A0ACB1A4V3</accession>
<dbReference type="EMBL" id="CAVMJV010000060">
    <property type="protein sequence ID" value="CAK5086466.1"/>
    <property type="molecule type" value="Genomic_DNA"/>
</dbReference>
<dbReference type="Proteomes" id="UP001497535">
    <property type="component" value="Unassembled WGS sequence"/>
</dbReference>
<keyword evidence="2" id="KW-1185">Reference proteome</keyword>
<reference evidence="1" key="1">
    <citation type="submission" date="2023-11" db="EMBL/GenBank/DDBJ databases">
        <authorList>
            <person name="Poullet M."/>
        </authorList>
    </citation>
    <scope>NUCLEOTIDE SEQUENCE</scope>
    <source>
        <strain evidence="1">E1834</strain>
    </source>
</reference>
<protein>
    <submittedName>
        <fullName evidence="1">Uncharacterized protein</fullName>
    </submittedName>
</protein>
<evidence type="ECO:0000313" key="1">
    <source>
        <dbReference type="EMBL" id="CAK5086466.1"/>
    </source>
</evidence>
<gene>
    <name evidence="1" type="ORF">MENTE1834_LOCUS33967</name>
</gene>
<comment type="caution">
    <text evidence="1">The sequence shown here is derived from an EMBL/GenBank/DDBJ whole genome shotgun (WGS) entry which is preliminary data.</text>
</comment>
<evidence type="ECO:0000313" key="2">
    <source>
        <dbReference type="Proteomes" id="UP001497535"/>
    </source>
</evidence>
<name>A0ACB1A4V3_MELEN</name>